<evidence type="ECO:0000313" key="2">
    <source>
        <dbReference type="Proteomes" id="UP000789702"/>
    </source>
</evidence>
<reference evidence="1" key="1">
    <citation type="submission" date="2021-06" db="EMBL/GenBank/DDBJ databases">
        <authorList>
            <person name="Kallberg Y."/>
            <person name="Tangrot J."/>
            <person name="Rosling A."/>
        </authorList>
    </citation>
    <scope>NUCLEOTIDE SEQUENCE</scope>
    <source>
        <strain evidence="1">IL203A</strain>
    </source>
</reference>
<feature type="non-terminal residue" evidence="1">
    <location>
        <position position="461"/>
    </location>
</feature>
<organism evidence="1 2">
    <name type="scientific">Dentiscutata heterogama</name>
    <dbReference type="NCBI Taxonomy" id="1316150"/>
    <lineage>
        <taxon>Eukaryota</taxon>
        <taxon>Fungi</taxon>
        <taxon>Fungi incertae sedis</taxon>
        <taxon>Mucoromycota</taxon>
        <taxon>Glomeromycotina</taxon>
        <taxon>Glomeromycetes</taxon>
        <taxon>Diversisporales</taxon>
        <taxon>Gigasporaceae</taxon>
        <taxon>Dentiscutata</taxon>
    </lineage>
</organism>
<accession>A0ACA9PC68</accession>
<evidence type="ECO:0000313" key="1">
    <source>
        <dbReference type="EMBL" id="CAG8695869.1"/>
    </source>
</evidence>
<protein>
    <submittedName>
        <fullName evidence="1">6264_t:CDS:1</fullName>
    </submittedName>
</protein>
<feature type="non-terminal residue" evidence="1">
    <location>
        <position position="1"/>
    </location>
</feature>
<name>A0ACA9PC68_9GLOM</name>
<dbReference type="EMBL" id="CAJVPU010025319">
    <property type="protein sequence ID" value="CAG8695869.1"/>
    <property type="molecule type" value="Genomic_DNA"/>
</dbReference>
<sequence>ENGYIRRRLKFIYLQKKAYEVSALVLDVGSCWTRAGYAGEDTPKAVFPTSYGYISEAETAAPNIDEDTIMKNTDSDATKGESAFAENILNKKEKGKYIIGDAEVAAWRSNMEIKNPLVDGLVQDWDALEKIWDHALLKRLQVDPTEHPLFVTEAAWNTREIREKLTEIAFEKYQVLAFYVAKNPVLSAFATGRPTAVVLDCGANTTSCVPVVDGYVLKKGIYKQPIAGEFLSEQIMQQFQKLNINVVPHYLIAKKTVVEADQPANVVHRDRPNTTESYHKYMQMRVIHEFKESVCQVFESTYNELVIAARPMKTFEFPDGFNTSFGVQRFDIPEILFNPPKFIIQPDRPSFDTKTLLGVHQMIYHSVSACDIDMRPLLLNNIILTGGTTLLPGFADRVNYELSMMVPGMKIKLHAPGNTVERKCSSWLGGSILASLGTFHQLWISRKEYDDHGAMIVEKKC</sequence>
<dbReference type="Proteomes" id="UP000789702">
    <property type="component" value="Unassembled WGS sequence"/>
</dbReference>
<comment type="caution">
    <text evidence="1">The sequence shown here is derived from an EMBL/GenBank/DDBJ whole genome shotgun (WGS) entry which is preliminary data.</text>
</comment>
<keyword evidence="2" id="KW-1185">Reference proteome</keyword>
<proteinExistence type="predicted"/>
<gene>
    <name evidence="1" type="ORF">DHETER_LOCUS11501</name>
</gene>